<evidence type="ECO:0000313" key="3">
    <source>
        <dbReference type="Proteomes" id="UP000067626"/>
    </source>
</evidence>
<dbReference type="RefSeq" id="WP_050430671.1">
    <property type="nucleotide sequence ID" value="NZ_CP012159.1"/>
</dbReference>
<dbReference type="STRING" id="52.CMC5_025960"/>
<sequence>MAATIDHITINVRDRAASTKFYEKVLAVLGIKLHLVHGAFAGFGRGKPEFWIAEGPGAFQTAEHLATITPVHVCFSAETCEEVDAFYRAALEAGGKDNGAPGIRAQYHPGYYGAFILDPDGHNIEAVCHFG</sequence>
<dbReference type="Pfam" id="PF00903">
    <property type="entry name" value="Glyoxalase"/>
    <property type="match status" value="1"/>
</dbReference>
<dbReference type="InterPro" id="IPR037523">
    <property type="entry name" value="VOC_core"/>
</dbReference>
<dbReference type="PANTHER" id="PTHR35006:SF2">
    <property type="entry name" value="GLYOXALASE FAMILY PROTEIN (AFU_ORTHOLOGUE AFUA_5G14830)"/>
    <property type="match status" value="1"/>
</dbReference>
<dbReference type="Proteomes" id="UP000067626">
    <property type="component" value="Chromosome"/>
</dbReference>
<dbReference type="CDD" id="cd07262">
    <property type="entry name" value="VOC_like"/>
    <property type="match status" value="1"/>
</dbReference>
<keyword evidence="3" id="KW-1185">Reference proteome</keyword>
<dbReference type="EMBL" id="CP012159">
    <property type="protein sequence ID" value="AKT38450.1"/>
    <property type="molecule type" value="Genomic_DNA"/>
</dbReference>
<protein>
    <submittedName>
        <fullName evidence="2">Glyoxalase</fullName>
    </submittedName>
</protein>
<dbReference type="PANTHER" id="PTHR35006">
    <property type="entry name" value="GLYOXALASE FAMILY PROTEIN (AFU_ORTHOLOGUE AFUA_5G14830)"/>
    <property type="match status" value="1"/>
</dbReference>
<dbReference type="SUPFAM" id="SSF54593">
    <property type="entry name" value="Glyoxalase/Bleomycin resistance protein/Dihydroxybiphenyl dioxygenase"/>
    <property type="match status" value="1"/>
</dbReference>
<name>A0A0K1EC52_CHOCO</name>
<reference evidence="2 3" key="1">
    <citation type="submission" date="2015-07" db="EMBL/GenBank/DDBJ databases">
        <title>Genome analysis of myxobacterium Chondromyces crocatus Cm c5 reveals a high potential for natural compound synthesis and the genetic basis for the loss of fruiting body formation.</title>
        <authorList>
            <person name="Zaburannyi N."/>
            <person name="Bunk B."/>
            <person name="Maier J."/>
            <person name="Overmann J."/>
            <person name="Mueller R."/>
        </authorList>
    </citation>
    <scope>NUCLEOTIDE SEQUENCE [LARGE SCALE GENOMIC DNA]</scope>
    <source>
        <strain evidence="2 3">Cm c5</strain>
    </source>
</reference>
<organism evidence="2 3">
    <name type="scientific">Chondromyces crocatus</name>
    <dbReference type="NCBI Taxonomy" id="52"/>
    <lineage>
        <taxon>Bacteria</taxon>
        <taxon>Pseudomonadati</taxon>
        <taxon>Myxococcota</taxon>
        <taxon>Polyangia</taxon>
        <taxon>Polyangiales</taxon>
        <taxon>Polyangiaceae</taxon>
        <taxon>Chondromyces</taxon>
    </lineage>
</organism>
<proteinExistence type="predicted"/>
<dbReference type="OrthoDB" id="9800438at2"/>
<evidence type="ECO:0000313" key="2">
    <source>
        <dbReference type="EMBL" id="AKT38450.1"/>
    </source>
</evidence>
<accession>A0A0K1EC52</accession>
<feature type="domain" description="VOC" evidence="1">
    <location>
        <begin position="4"/>
        <end position="129"/>
    </location>
</feature>
<dbReference type="KEGG" id="ccro:CMC5_025960"/>
<dbReference type="AlphaFoldDB" id="A0A0K1EC52"/>
<dbReference type="PATRIC" id="fig|52.7.peg.2827"/>
<dbReference type="PROSITE" id="PS51819">
    <property type="entry name" value="VOC"/>
    <property type="match status" value="1"/>
</dbReference>
<dbReference type="InterPro" id="IPR004360">
    <property type="entry name" value="Glyas_Fos-R_dOase_dom"/>
</dbReference>
<gene>
    <name evidence="2" type="ORF">CMC5_025960</name>
</gene>
<dbReference type="Gene3D" id="3.10.180.10">
    <property type="entry name" value="2,3-Dihydroxybiphenyl 1,2-Dioxygenase, domain 1"/>
    <property type="match status" value="1"/>
</dbReference>
<evidence type="ECO:0000259" key="1">
    <source>
        <dbReference type="PROSITE" id="PS51819"/>
    </source>
</evidence>
<dbReference type="InterPro" id="IPR029068">
    <property type="entry name" value="Glyas_Bleomycin-R_OHBP_Dase"/>
</dbReference>